<dbReference type="SUPFAM" id="SSF54637">
    <property type="entry name" value="Thioesterase/thiol ester dehydrase-isomerase"/>
    <property type="match status" value="1"/>
</dbReference>
<dbReference type="InterPro" id="IPR050965">
    <property type="entry name" value="UPF0336/Enoyl-CoA_hydratase"/>
</dbReference>
<evidence type="ECO:0000313" key="3">
    <source>
        <dbReference type="Proteomes" id="UP000663760"/>
    </source>
</evidence>
<accession>A0A7I8K302</accession>
<evidence type="ECO:0000313" key="2">
    <source>
        <dbReference type="EMBL" id="CAA7390808.1"/>
    </source>
</evidence>
<feature type="domain" description="MaoC-like" evidence="1">
    <location>
        <begin position="41"/>
        <end position="134"/>
    </location>
</feature>
<gene>
    <name evidence="2" type="ORF">SI8410_02002236</name>
</gene>
<organism evidence="2 3">
    <name type="scientific">Spirodela intermedia</name>
    <name type="common">Intermediate duckweed</name>
    <dbReference type="NCBI Taxonomy" id="51605"/>
    <lineage>
        <taxon>Eukaryota</taxon>
        <taxon>Viridiplantae</taxon>
        <taxon>Streptophyta</taxon>
        <taxon>Embryophyta</taxon>
        <taxon>Tracheophyta</taxon>
        <taxon>Spermatophyta</taxon>
        <taxon>Magnoliopsida</taxon>
        <taxon>Liliopsida</taxon>
        <taxon>Araceae</taxon>
        <taxon>Lemnoideae</taxon>
        <taxon>Spirodela</taxon>
    </lineage>
</organism>
<evidence type="ECO:0000259" key="1">
    <source>
        <dbReference type="Pfam" id="PF01575"/>
    </source>
</evidence>
<dbReference type="PANTHER" id="PTHR43437">
    <property type="entry name" value="HYDROXYACYL-THIOESTER DEHYDRATASE TYPE 2, MITOCHONDRIAL-RELATED"/>
    <property type="match status" value="1"/>
</dbReference>
<dbReference type="InterPro" id="IPR002539">
    <property type="entry name" value="MaoC-like_dom"/>
</dbReference>
<dbReference type="GO" id="GO:0019171">
    <property type="term" value="F:(3R)-hydroxyacyl-[acyl-carrier-protein] dehydratase activity"/>
    <property type="evidence" value="ECO:0007669"/>
    <property type="project" value="TreeGrafter"/>
</dbReference>
<dbReference type="GO" id="GO:0006633">
    <property type="term" value="P:fatty acid biosynthetic process"/>
    <property type="evidence" value="ECO:0007669"/>
    <property type="project" value="TreeGrafter"/>
</dbReference>
<dbReference type="AlphaFoldDB" id="A0A7I8K302"/>
<dbReference type="PANTHER" id="PTHR43437:SF3">
    <property type="entry name" value="HYDROXYACYL-THIOESTER DEHYDRATASE TYPE 2, MITOCHONDRIAL"/>
    <property type="match status" value="1"/>
</dbReference>
<dbReference type="Pfam" id="PF01575">
    <property type="entry name" value="MaoC_dehydratas"/>
    <property type="match status" value="1"/>
</dbReference>
<dbReference type="InterPro" id="IPR029069">
    <property type="entry name" value="HotDog_dom_sf"/>
</dbReference>
<dbReference type="GO" id="GO:0005739">
    <property type="term" value="C:mitochondrion"/>
    <property type="evidence" value="ECO:0007669"/>
    <property type="project" value="TreeGrafter"/>
</dbReference>
<name>A0A7I8K302_SPIIN</name>
<dbReference type="CDD" id="cd03449">
    <property type="entry name" value="R_hydratase"/>
    <property type="match status" value="1"/>
</dbReference>
<dbReference type="Proteomes" id="UP000663760">
    <property type="component" value="Chromosome 2"/>
</dbReference>
<keyword evidence="3" id="KW-1185">Reference proteome</keyword>
<dbReference type="OrthoDB" id="3592703at2759"/>
<reference evidence="2" key="1">
    <citation type="submission" date="2020-02" db="EMBL/GenBank/DDBJ databases">
        <authorList>
            <person name="Scholz U."/>
            <person name="Mascher M."/>
            <person name="Fiebig A."/>
        </authorList>
    </citation>
    <scope>NUCLEOTIDE SEQUENCE</scope>
</reference>
<proteinExistence type="predicted"/>
<dbReference type="EMBL" id="LR746265">
    <property type="protein sequence ID" value="CAA7390808.1"/>
    <property type="molecule type" value="Genomic_DNA"/>
</dbReference>
<sequence>MLLRVLPLLRGPRGASFSSSSSPTAAAAGKILEIGSVLSLSRRFSEADVLAYSKVSWDTNPVHFDPEVASGVAGFLGPIVHGMLVASLFPRIVASHFPGAIYVSQTLQFKLPVYIDEEITAQIQPVGIREIKKRFIAKFSTKCFRDGGETPVLDGHATVILPTLTLKSWPAT</sequence>
<protein>
    <recommendedName>
        <fullName evidence="1">MaoC-like domain-containing protein</fullName>
    </recommendedName>
</protein>
<dbReference type="Gene3D" id="3.10.129.10">
    <property type="entry name" value="Hotdog Thioesterase"/>
    <property type="match status" value="1"/>
</dbReference>